<dbReference type="InterPro" id="IPR005135">
    <property type="entry name" value="Endo/exonuclease/phosphatase"/>
</dbReference>
<accession>A0A4Y2RUS1</accession>
<evidence type="ECO:0000259" key="1">
    <source>
        <dbReference type="Pfam" id="PF14529"/>
    </source>
</evidence>
<feature type="domain" description="Endonuclease/exonuclease/phosphatase" evidence="1">
    <location>
        <begin position="56"/>
        <end position="122"/>
    </location>
</feature>
<comment type="caution">
    <text evidence="2">The sequence shown here is derived from an EMBL/GenBank/DDBJ whole genome shotgun (WGS) entry which is preliminary data.</text>
</comment>
<dbReference type="Pfam" id="PF14529">
    <property type="entry name" value="Exo_endo_phos_2"/>
    <property type="match status" value="1"/>
</dbReference>
<dbReference type="Gene3D" id="3.60.10.10">
    <property type="entry name" value="Endonuclease/exonuclease/phosphatase"/>
    <property type="match status" value="1"/>
</dbReference>
<name>A0A4Y2RUS1_ARAVE</name>
<sequence length="226" mass="25080">MAEINTNQTLQNKLKAKNPSLKLPKVTIYDVDSHFPKELLRDTICHQNDLDKDKMKALFNIKSKAKGEVIAADLNAKNQVWGGTTEDERGSLLMEFALSFGLAIENNEDSPPTFDGSMGRSLIQPKTYSNGEWTLNQRAATATALALLHGYGRNILIAVNKSDITLRSTTEETVIELLNFYFPEDQGLDSISQAKIRQVSRTPLSPDGPQGHIFLRCDGIHDPEVP</sequence>
<dbReference type="AlphaFoldDB" id="A0A4Y2RUS1"/>
<gene>
    <name evidence="2" type="ORF">AVEN_125807_1</name>
</gene>
<keyword evidence="3" id="KW-1185">Reference proteome</keyword>
<evidence type="ECO:0000313" key="3">
    <source>
        <dbReference type="Proteomes" id="UP000499080"/>
    </source>
</evidence>
<dbReference type="InterPro" id="IPR036691">
    <property type="entry name" value="Endo/exonu/phosph_ase_sf"/>
</dbReference>
<dbReference type="EMBL" id="BGPR01018608">
    <property type="protein sequence ID" value="GBN79624.1"/>
    <property type="molecule type" value="Genomic_DNA"/>
</dbReference>
<proteinExistence type="predicted"/>
<organism evidence="2 3">
    <name type="scientific">Araneus ventricosus</name>
    <name type="common">Orbweaver spider</name>
    <name type="synonym">Epeira ventricosa</name>
    <dbReference type="NCBI Taxonomy" id="182803"/>
    <lineage>
        <taxon>Eukaryota</taxon>
        <taxon>Metazoa</taxon>
        <taxon>Ecdysozoa</taxon>
        <taxon>Arthropoda</taxon>
        <taxon>Chelicerata</taxon>
        <taxon>Arachnida</taxon>
        <taxon>Araneae</taxon>
        <taxon>Araneomorphae</taxon>
        <taxon>Entelegynae</taxon>
        <taxon>Araneoidea</taxon>
        <taxon>Araneidae</taxon>
        <taxon>Araneus</taxon>
    </lineage>
</organism>
<dbReference type="GO" id="GO:0003824">
    <property type="term" value="F:catalytic activity"/>
    <property type="evidence" value="ECO:0007669"/>
    <property type="project" value="InterPro"/>
</dbReference>
<reference evidence="2 3" key="1">
    <citation type="journal article" date="2019" name="Sci. Rep.">
        <title>Orb-weaving spider Araneus ventricosus genome elucidates the spidroin gene catalogue.</title>
        <authorList>
            <person name="Kono N."/>
            <person name="Nakamura H."/>
            <person name="Ohtoshi R."/>
            <person name="Moran D.A.P."/>
            <person name="Shinohara A."/>
            <person name="Yoshida Y."/>
            <person name="Fujiwara M."/>
            <person name="Mori M."/>
            <person name="Tomita M."/>
            <person name="Arakawa K."/>
        </authorList>
    </citation>
    <scope>NUCLEOTIDE SEQUENCE [LARGE SCALE GENOMIC DNA]</scope>
</reference>
<evidence type="ECO:0000313" key="2">
    <source>
        <dbReference type="EMBL" id="GBN79624.1"/>
    </source>
</evidence>
<dbReference type="SUPFAM" id="SSF56219">
    <property type="entry name" value="DNase I-like"/>
    <property type="match status" value="1"/>
</dbReference>
<dbReference type="Proteomes" id="UP000499080">
    <property type="component" value="Unassembled WGS sequence"/>
</dbReference>
<protein>
    <recommendedName>
        <fullName evidence="1">Endonuclease/exonuclease/phosphatase domain-containing protein</fullName>
    </recommendedName>
</protein>